<dbReference type="PANTHER" id="PTHR40465:SF1">
    <property type="entry name" value="DUF6534 DOMAIN-CONTAINING PROTEIN"/>
    <property type="match status" value="1"/>
</dbReference>
<feature type="transmembrane region" description="Helical" evidence="1">
    <location>
        <begin position="85"/>
        <end position="105"/>
    </location>
</feature>
<feature type="transmembrane region" description="Helical" evidence="1">
    <location>
        <begin position="12"/>
        <end position="33"/>
    </location>
</feature>
<keyword evidence="4" id="KW-1185">Reference proteome</keyword>
<feature type="transmembrane region" description="Helical" evidence="1">
    <location>
        <begin position="203"/>
        <end position="226"/>
    </location>
</feature>
<keyword evidence="1" id="KW-0472">Membrane</keyword>
<accession>A0A8H6W731</accession>
<name>A0A8H6W731_9AGAR</name>
<feature type="transmembrane region" description="Helical" evidence="1">
    <location>
        <begin position="45"/>
        <end position="65"/>
    </location>
</feature>
<dbReference type="OrthoDB" id="3231781at2759"/>
<keyword evidence="1" id="KW-1133">Transmembrane helix</keyword>
<feature type="transmembrane region" description="Helical" evidence="1">
    <location>
        <begin position="114"/>
        <end position="139"/>
    </location>
</feature>
<dbReference type="PANTHER" id="PTHR40465">
    <property type="entry name" value="CHROMOSOME 1, WHOLE GENOME SHOTGUN SEQUENCE"/>
    <property type="match status" value="1"/>
</dbReference>
<dbReference type="InterPro" id="IPR045339">
    <property type="entry name" value="DUF6534"/>
</dbReference>
<gene>
    <name evidence="3" type="ORF">MIND_00636600</name>
</gene>
<dbReference type="Pfam" id="PF20152">
    <property type="entry name" value="DUF6534"/>
    <property type="match status" value="1"/>
</dbReference>
<protein>
    <submittedName>
        <fullName evidence="3">Saposin B-type domain-containing protein</fullName>
    </submittedName>
</protein>
<evidence type="ECO:0000259" key="2">
    <source>
        <dbReference type="Pfam" id="PF20152"/>
    </source>
</evidence>
<sequence>MPSLDSTAGPILIGAVLSTFLLGVASLQSFHYYRLYSSSGAAKALVGAVWCIEVGHSVAMWHAIYGMFVTFYGQIGHLADPPHSIAFTVLFSAIINLLIQSYFALRIHTLSRSWLIPSICSSLTLARFVFNMFMLVGFWRSSGFVVFQTSLRWLMLCVSVIGPCVDVLTAASLCFYLWKLRETMLEENEFAMVRDTRRMIDRIIVWSLETTSITSAAGVLQLILFITMPDNLAWSAVFLVQPKLFSNSMLAHMHGRKQLKASLDGRGAFTSSYARRIAGHGQLTSQMVFESPPMSMPVTSTAHGQVV</sequence>
<evidence type="ECO:0000313" key="4">
    <source>
        <dbReference type="Proteomes" id="UP000636479"/>
    </source>
</evidence>
<proteinExistence type="predicted"/>
<feature type="transmembrane region" description="Helical" evidence="1">
    <location>
        <begin position="151"/>
        <end position="178"/>
    </location>
</feature>
<dbReference type="RefSeq" id="XP_037221025.1">
    <property type="nucleotide sequence ID" value="XM_037363104.1"/>
</dbReference>
<feature type="domain" description="DUF6534" evidence="2">
    <location>
        <begin position="164"/>
        <end position="257"/>
    </location>
</feature>
<dbReference type="EMBL" id="JACAZF010000005">
    <property type="protein sequence ID" value="KAF7304053.1"/>
    <property type="molecule type" value="Genomic_DNA"/>
</dbReference>
<evidence type="ECO:0000313" key="3">
    <source>
        <dbReference type="EMBL" id="KAF7304053.1"/>
    </source>
</evidence>
<dbReference type="Proteomes" id="UP000636479">
    <property type="component" value="Unassembled WGS sequence"/>
</dbReference>
<keyword evidence="1" id="KW-0812">Transmembrane</keyword>
<dbReference type="AlphaFoldDB" id="A0A8H6W731"/>
<organism evidence="3 4">
    <name type="scientific">Mycena indigotica</name>
    <dbReference type="NCBI Taxonomy" id="2126181"/>
    <lineage>
        <taxon>Eukaryota</taxon>
        <taxon>Fungi</taxon>
        <taxon>Dikarya</taxon>
        <taxon>Basidiomycota</taxon>
        <taxon>Agaricomycotina</taxon>
        <taxon>Agaricomycetes</taxon>
        <taxon>Agaricomycetidae</taxon>
        <taxon>Agaricales</taxon>
        <taxon>Marasmiineae</taxon>
        <taxon>Mycenaceae</taxon>
        <taxon>Mycena</taxon>
    </lineage>
</organism>
<dbReference type="GeneID" id="59345620"/>
<evidence type="ECO:0000256" key="1">
    <source>
        <dbReference type="SAM" id="Phobius"/>
    </source>
</evidence>
<comment type="caution">
    <text evidence="3">The sequence shown here is derived from an EMBL/GenBank/DDBJ whole genome shotgun (WGS) entry which is preliminary data.</text>
</comment>
<reference evidence="3" key="1">
    <citation type="submission" date="2020-05" db="EMBL/GenBank/DDBJ databases">
        <title>Mycena genomes resolve the evolution of fungal bioluminescence.</title>
        <authorList>
            <person name="Tsai I.J."/>
        </authorList>
    </citation>
    <scope>NUCLEOTIDE SEQUENCE</scope>
    <source>
        <strain evidence="3">171206Taipei</strain>
    </source>
</reference>